<dbReference type="PANTHER" id="PTHR34473">
    <property type="entry name" value="UPF0699 TRANSMEMBRANE PROTEIN YDBS"/>
    <property type="match status" value="1"/>
</dbReference>
<reference evidence="3 4" key="1">
    <citation type="submission" date="2019-03" db="EMBL/GenBank/DDBJ databases">
        <title>Genomic Encyclopedia of Type Strains, Phase IV (KMG-IV): sequencing the most valuable type-strain genomes for metagenomic binning, comparative biology and taxonomic classification.</title>
        <authorList>
            <person name="Goeker M."/>
        </authorList>
    </citation>
    <scope>NUCLEOTIDE SEQUENCE [LARGE SCALE GENOMIC DNA]</scope>
    <source>
        <strain evidence="3 4">DSM 28287</strain>
    </source>
</reference>
<keyword evidence="1" id="KW-1133">Transmembrane helix</keyword>
<proteinExistence type="predicted"/>
<dbReference type="Proteomes" id="UP000295500">
    <property type="component" value="Unassembled WGS sequence"/>
</dbReference>
<name>A0A4R6QBV4_9FIRM</name>
<keyword evidence="1" id="KW-0812">Transmembrane</keyword>
<dbReference type="AlphaFoldDB" id="A0A4R6QBV4"/>
<accession>A0A4R6QBV4</accession>
<protein>
    <recommendedName>
        <fullName evidence="2">YdbS-like PH domain-containing protein</fullName>
    </recommendedName>
</protein>
<organism evidence="3 4">
    <name type="scientific">Aminicella lysinilytica</name>
    <dbReference type="NCBI Taxonomy" id="433323"/>
    <lineage>
        <taxon>Bacteria</taxon>
        <taxon>Bacillati</taxon>
        <taxon>Bacillota</taxon>
        <taxon>Clostridia</taxon>
        <taxon>Peptostreptococcales</taxon>
        <taxon>Anaerovoracaceae</taxon>
        <taxon>Aminicella</taxon>
    </lineage>
</organism>
<feature type="domain" description="YdbS-like PH" evidence="2">
    <location>
        <begin position="85"/>
        <end position="160"/>
    </location>
</feature>
<gene>
    <name evidence="3" type="ORF">EV211_1024</name>
</gene>
<keyword evidence="4" id="KW-1185">Reference proteome</keyword>
<feature type="transmembrane region" description="Helical" evidence="1">
    <location>
        <begin position="58"/>
        <end position="80"/>
    </location>
</feature>
<evidence type="ECO:0000256" key="1">
    <source>
        <dbReference type="SAM" id="Phobius"/>
    </source>
</evidence>
<comment type="caution">
    <text evidence="3">The sequence shown here is derived from an EMBL/GenBank/DDBJ whole genome shotgun (WGS) entry which is preliminary data.</text>
</comment>
<dbReference type="InterPro" id="IPR005182">
    <property type="entry name" value="YdbS-like_PH"/>
</dbReference>
<evidence type="ECO:0000313" key="3">
    <source>
        <dbReference type="EMBL" id="TDP59765.1"/>
    </source>
</evidence>
<evidence type="ECO:0000313" key="4">
    <source>
        <dbReference type="Proteomes" id="UP000295500"/>
    </source>
</evidence>
<dbReference type="EMBL" id="SNXO01000002">
    <property type="protein sequence ID" value="TDP59765.1"/>
    <property type="molecule type" value="Genomic_DNA"/>
</dbReference>
<dbReference type="OrthoDB" id="1750577at2"/>
<sequence>MEEFKKPDKKAITGWRIGELIGFVIVTAIVVAAFAITISKKWNGDFFAMWEGKGDSTGRIAVLAALALAVVYFVIAVIIMPKLEYMQWGYMVTEDKVVIRHGIFFVRKSIIPIIRIQNITVKQGPVNRKLGLFKVEMVLASGTFEIEGLTKEVADEISDNLKTRLYSRVAEKGVL</sequence>
<dbReference type="RefSeq" id="WP_133527471.1">
    <property type="nucleotide sequence ID" value="NZ_CALCQM010000149.1"/>
</dbReference>
<dbReference type="Pfam" id="PF03703">
    <property type="entry name" value="bPH_2"/>
    <property type="match status" value="1"/>
</dbReference>
<feature type="transmembrane region" description="Helical" evidence="1">
    <location>
        <begin position="20"/>
        <end position="38"/>
    </location>
</feature>
<evidence type="ECO:0000259" key="2">
    <source>
        <dbReference type="Pfam" id="PF03703"/>
    </source>
</evidence>
<dbReference type="PANTHER" id="PTHR34473:SF2">
    <property type="entry name" value="UPF0699 TRANSMEMBRANE PROTEIN YDBT"/>
    <property type="match status" value="1"/>
</dbReference>
<keyword evidence="1" id="KW-0472">Membrane</keyword>